<keyword evidence="11" id="KW-1185">Reference proteome</keyword>
<evidence type="ECO:0000256" key="6">
    <source>
        <dbReference type="SAM" id="Coils"/>
    </source>
</evidence>
<dbReference type="SUPFAM" id="SSF55781">
    <property type="entry name" value="GAF domain-like"/>
    <property type="match status" value="1"/>
</dbReference>
<dbReference type="RefSeq" id="WP_148858948.1">
    <property type="nucleotide sequence ID" value="NZ_PHNJ01000008.1"/>
</dbReference>
<dbReference type="PANTHER" id="PTHR43304">
    <property type="entry name" value="PHYTOCHROME-LIKE PROTEIN CPH1"/>
    <property type="match status" value="1"/>
</dbReference>
<dbReference type="PROSITE" id="PS50109">
    <property type="entry name" value="HIS_KIN"/>
    <property type="match status" value="1"/>
</dbReference>
<gene>
    <name evidence="10" type="ORF">CV102_15710</name>
</gene>
<dbReference type="EC" id="2.7.13.3" evidence="2"/>
<feature type="domain" description="PAS" evidence="8">
    <location>
        <begin position="399"/>
        <end position="443"/>
    </location>
</feature>
<dbReference type="SUPFAM" id="SSF55874">
    <property type="entry name" value="ATPase domain of HSP90 chaperone/DNA topoisomerase II/histidine kinase"/>
    <property type="match status" value="1"/>
</dbReference>
<dbReference type="Pfam" id="PF08447">
    <property type="entry name" value="PAS_3"/>
    <property type="match status" value="1"/>
</dbReference>
<organism evidence="10 11">
    <name type="scientific">Natronococcus pandeyae</name>
    <dbReference type="NCBI Taxonomy" id="2055836"/>
    <lineage>
        <taxon>Archaea</taxon>
        <taxon>Methanobacteriati</taxon>
        <taxon>Methanobacteriota</taxon>
        <taxon>Stenosarchaea group</taxon>
        <taxon>Halobacteria</taxon>
        <taxon>Halobacteriales</taxon>
        <taxon>Natrialbaceae</taxon>
        <taxon>Natronococcus</taxon>
    </lineage>
</organism>
<proteinExistence type="predicted"/>
<feature type="domain" description="PAS" evidence="8">
    <location>
        <begin position="21"/>
        <end position="66"/>
    </location>
</feature>
<dbReference type="InterPro" id="IPR001610">
    <property type="entry name" value="PAC"/>
</dbReference>
<dbReference type="InterPro" id="IPR035965">
    <property type="entry name" value="PAS-like_dom_sf"/>
</dbReference>
<reference evidence="10" key="1">
    <citation type="submission" date="2017-11" db="EMBL/GenBank/DDBJ databases">
        <authorList>
            <person name="Kajale S.C."/>
            <person name="Sharma A."/>
        </authorList>
    </citation>
    <scope>NUCLEOTIDE SEQUENCE</scope>
    <source>
        <strain evidence="10">LS1_42</strain>
    </source>
</reference>
<feature type="domain" description="Histidine kinase" evidence="7">
    <location>
        <begin position="953"/>
        <end position="1181"/>
    </location>
</feature>
<dbReference type="CDD" id="cd00130">
    <property type="entry name" value="PAS"/>
    <property type="match status" value="4"/>
</dbReference>
<dbReference type="OrthoDB" id="106630at2157"/>
<dbReference type="InterPro" id="IPR036097">
    <property type="entry name" value="HisK_dim/P_sf"/>
</dbReference>
<dbReference type="InterPro" id="IPR052162">
    <property type="entry name" value="Sensor_kinase/Photoreceptor"/>
</dbReference>
<dbReference type="Gene3D" id="3.30.450.40">
    <property type="match status" value="1"/>
</dbReference>
<dbReference type="SMART" id="SM00388">
    <property type="entry name" value="HisKA"/>
    <property type="match status" value="1"/>
</dbReference>
<dbReference type="Pfam" id="PF13426">
    <property type="entry name" value="PAS_9"/>
    <property type="match status" value="1"/>
</dbReference>
<dbReference type="InterPro" id="IPR029016">
    <property type="entry name" value="GAF-like_dom_sf"/>
</dbReference>
<evidence type="ECO:0000259" key="7">
    <source>
        <dbReference type="PROSITE" id="PS50109"/>
    </source>
</evidence>
<dbReference type="EMBL" id="PHNJ01000008">
    <property type="protein sequence ID" value="TYL37782.1"/>
    <property type="molecule type" value="Genomic_DNA"/>
</dbReference>
<comment type="caution">
    <text evidence="10">The sequence shown here is derived from an EMBL/GenBank/DDBJ whole genome shotgun (WGS) entry which is preliminary data.</text>
</comment>
<dbReference type="InterPro" id="IPR036890">
    <property type="entry name" value="HATPase_C_sf"/>
</dbReference>
<dbReference type="GO" id="GO:0000155">
    <property type="term" value="F:phosphorelay sensor kinase activity"/>
    <property type="evidence" value="ECO:0007669"/>
    <property type="project" value="InterPro"/>
</dbReference>
<dbReference type="InterPro" id="IPR003018">
    <property type="entry name" value="GAF"/>
</dbReference>
<dbReference type="PROSITE" id="PS50113">
    <property type="entry name" value="PAC"/>
    <property type="match status" value="3"/>
</dbReference>
<dbReference type="InterPro" id="IPR013655">
    <property type="entry name" value="PAS_fold_3"/>
</dbReference>
<dbReference type="PRINTS" id="PR00344">
    <property type="entry name" value="BCTRLSENSOR"/>
</dbReference>
<dbReference type="InterPro" id="IPR003594">
    <property type="entry name" value="HATPase_dom"/>
</dbReference>
<evidence type="ECO:0000256" key="2">
    <source>
        <dbReference type="ARBA" id="ARBA00012438"/>
    </source>
</evidence>
<evidence type="ECO:0000313" key="10">
    <source>
        <dbReference type="EMBL" id="TYL37782.1"/>
    </source>
</evidence>
<dbReference type="InterPro" id="IPR013767">
    <property type="entry name" value="PAS_fold"/>
</dbReference>
<keyword evidence="6" id="KW-0175">Coiled coil</keyword>
<keyword evidence="4" id="KW-0808">Transferase</keyword>
<dbReference type="SUPFAM" id="SSF55785">
    <property type="entry name" value="PYP-like sensor domain (PAS domain)"/>
    <property type="match status" value="6"/>
</dbReference>
<dbReference type="Pfam" id="PF00512">
    <property type="entry name" value="HisKA"/>
    <property type="match status" value="1"/>
</dbReference>
<dbReference type="Gene3D" id="1.10.287.130">
    <property type="match status" value="1"/>
</dbReference>
<dbReference type="InterPro" id="IPR000014">
    <property type="entry name" value="PAS"/>
</dbReference>
<accession>A0A8J8Q2M2</accession>
<evidence type="ECO:0000259" key="9">
    <source>
        <dbReference type="PROSITE" id="PS50113"/>
    </source>
</evidence>
<dbReference type="Gene3D" id="3.30.565.10">
    <property type="entry name" value="Histidine kinase-like ATPase, C-terminal domain"/>
    <property type="match status" value="1"/>
</dbReference>
<dbReference type="Proteomes" id="UP000766904">
    <property type="component" value="Unassembled WGS sequence"/>
</dbReference>
<dbReference type="InterPro" id="IPR000700">
    <property type="entry name" value="PAS-assoc_C"/>
</dbReference>
<dbReference type="Pfam" id="PF13185">
    <property type="entry name" value="GAF_2"/>
    <property type="match status" value="1"/>
</dbReference>
<feature type="domain" description="PAC" evidence="9">
    <location>
        <begin position="889"/>
        <end position="942"/>
    </location>
</feature>
<feature type="domain" description="PAS" evidence="8">
    <location>
        <begin position="153"/>
        <end position="194"/>
    </location>
</feature>
<feature type="coiled-coil region" evidence="6">
    <location>
        <begin position="269"/>
        <end position="296"/>
    </location>
</feature>
<dbReference type="SMART" id="SM00091">
    <property type="entry name" value="PAS"/>
    <property type="match status" value="6"/>
</dbReference>
<dbReference type="PROSITE" id="PS50112">
    <property type="entry name" value="PAS"/>
    <property type="match status" value="4"/>
</dbReference>
<feature type="domain" description="PAC" evidence="9">
    <location>
        <begin position="229"/>
        <end position="281"/>
    </location>
</feature>
<dbReference type="Pfam" id="PF00989">
    <property type="entry name" value="PAS"/>
    <property type="match status" value="1"/>
</dbReference>
<comment type="catalytic activity">
    <reaction evidence="1">
        <text>ATP + protein L-histidine = ADP + protein N-phospho-L-histidine.</text>
        <dbReference type="EC" id="2.7.13.3"/>
    </reaction>
</comment>
<dbReference type="SMART" id="SM00086">
    <property type="entry name" value="PAC"/>
    <property type="match status" value="5"/>
</dbReference>
<dbReference type="InterPro" id="IPR013656">
    <property type="entry name" value="PAS_4"/>
</dbReference>
<evidence type="ECO:0000256" key="4">
    <source>
        <dbReference type="ARBA" id="ARBA00022679"/>
    </source>
</evidence>
<keyword evidence="5 10" id="KW-0418">Kinase</keyword>
<dbReference type="InterPro" id="IPR004358">
    <property type="entry name" value="Sig_transdc_His_kin-like_C"/>
</dbReference>
<dbReference type="SMART" id="SM00387">
    <property type="entry name" value="HATPase_c"/>
    <property type="match status" value="1"/>
</dbReference>
<dbReference type="SUPFAM" id="SSF47384">
    <property type="entry name" value="Homodimeric domain of signal transducing histidine kinase"/>
    <property type="match status" value="1"/>
</dbReference>
<dbReference type="Gene3D" id="3.30.450.20">
    <property type="entry name" value="PAS domain"/>
    <property type="match status" value="6"/>
</dbReference>
<dbReference type="InterPro" id="IPR005467">
    <property type="entry name" value="His_kinase_dom"/>
</dbReference>
<dbReference type="Pfam" id="PF08448">
    <property type="entry name" value="PAS_4"/>
    <property type="match status" value="3"/>
</dbReference>
<evidence type="ECO:0000256" key="1">
    <source>
        <dbReference type="ARBA" id="ARBA00000085"/>
    </source>
</evidence>
<dbReference type="InterPro" id="IPR003661">
    <property type="entry name" value="HisK_dim/P_dom"/>
</dbReference>
<dbReference type="FunFam" id="3.30.565.10:FF:000006">
    <property type="entry name" value="Sensor histidine kinase WalK"/>
    <property type="match status" value="1"/>
</dbReference>
<evidence type="ECO:0000259" key="8">
    <source>
        <dbReference type="PROSITE" id="PS50112"/>
    </source>
</evidence>
<dbReference type="CDD" id="cd00082">
    <property type="entry name" value="HisKA"/>
    <property type="match status" value="1"/>
</dbReference>
<protein>
    <recommendedName>
        <fullName evidence="2">histidine kinase</fullName>
        <ecNumber evidence="2">2.7.13.3</ecNumber>
    </recommendedName>
</protein>
<name>A0A8J8Q2M2_9EURY</name>
<dbReference type="Pfam" id="PF02518">
    <property type="entry name" value="HATPase_c"/>
    <property type="match status" value="1"/>
</dbReference>
<evidence type="ECO:0000256" key="5">
    <source>
        <dbReference type="ARBA" id="ARBA00022777"/>
    </source>
</evidence>
<evidence type="ECO:0000256" key="3">
    <source>
        <dbReference type="ARBA" id="ARBA00022553"/>
    </source>
</evidence>
<dbReference type="NCBIfam" id="TIGR00229">
    <property type="entry name" value="sensory_box"/>
    <property type="match status" value="6"/>
</dbReference>
<feature type="domain" description="PAS" evidence="8">
    <location>
        <begin position="810"/>
        <end position="846"/>
    </location>
</feature>
<dbReference type="Gene3D" id="2.10.70.100">
    <property type="match status" value="1"/>
</dbReference>
<dbReference type="GO" id="GO:0006355">
    <property type="term" value="P:regulation of DNA-templated transcription"/>
    <property type="evidence" value="ECO:0007669"/>
    <property type="project" value="InterPro"/>
</dbReference>
<keyword evidence="3" id="KW-0597">Phosphoprotein</keyword>
<dbReference type="AlphaFoldDB" id="A0A8J8Q2M2"/>
<sequence length="1181" mass="133604">MSERADATDQEFWADADGGRALQRYRTLVNAVDNGIYQLDADGRFLAVNDAILELTGYTREELLGEPAALVLDDGDRIEREIRDSFERDEHRTEPIEITVRTAADEAVPCELTLNPLVEEETLQGAVGIVRDVGDRTQTKRELHEREAQLERERSLTDRIIEASHIGIVVLDSDGEILRINERGRELLDVEDAERYDPSDRPVYDENGTRIPVEEHPFAQTLATGEPVSDRVLRVERPGGSHRWLSVNAKPVLTDDGEIDRVVTTGKDVTALKERERRLERRADELSVELDEIYGRITDGVMALDREWTFTHANERAGQILAVESEELLGMNLWETFPDIVGTSFEDRYREAMETQESVSFEEYHPPDDTWYEEHVYPSETGLSIYFRDVTERKDREQELELFRNLLDHSTDSIMVIDPETGAFVDVNETACRRHGYSREEFLQLTVPDVETELPDHDAWRSFVEELRAEGEAIFDGYHRREDGAIYPVEVNVTFVELEREYVVAIARDVTERKEFEGMLTGLHDSSRLFLSAETKADISEIIVDTASNVLDLPCVACYQHDPDRDVLVPDAHSVDEAFPAQRFTELRPDGTSRTAQAFEAGELYRYDAEAEPPRVQVNSGETEMRSGLFVPMGDHGVVVAGACTTGEIDDKQQQLVEILATNAQSAYDRLEREQYVRDAKEQLEAATEAGAVGTWEWQIPEDRFVTGSTLARTFGVDPEAATEGVSLDQFVSAIHEDDRERIRERIEDAIQSCGEYESEYRVWNDEGDLRWVVARGHVECDEDGNPVTFPGTLVDITERKRAEQELQRHKRQLESLFELLPVAVVVADADGRLVEANETAREIWGGDVFDAETVADYEQYNGWWADTGEPVDPDEWTLARVLEGEEVTEPDICEIETTDGERRTVMLHGMPIRDASGEISHGVITQTDITERRQYRRQLEESNERLEQFAYAASHDLQEPLRMVSSYLQLIENRYGDDLDEEGQEFIGFAVDGAERMNAMIEGLLEYSRVETQGDPFEPTELDEVLAAAKQDLEITIDESDAEITAATLPRVEGDSSQLRQLFQNLLDNAIEYSGDEPPRIHVSAERCEARSPSKRSGTAAENDGPAWVVSVRDGGIGIHPDDADRIFEVFQRLHSHEDHDGTGIGLALCKRIVERHDGEIWVDSEPGEGTTFSFRLPAA</sequence>
<dbReference type="PANTHER" id="PTHR43304:SF1">
    <property type="entry name" value="PAC DOMAIN-CONTAINING PROTEIN"/>
    <property type="match status" value="1"/>
</dbReference>
<evidence type="ECO:0000313" key="11">
    <source>
        <dbReference type="Proteomes" id="UP000766904"/>
    </source>
</evidence>
<feature type="domain" description="PAC" evidence="9">
    <location>
        <begin position="757"/>
        <end position="809"/>
    </location>
</feature>